<keyword evidence="11" id="KW-1185">Reference proteome</keyword>
<feature type="binding site" evidence="8">
    <location>
        <position position="141"/>
    </location>
    <ligand>
        <name>substrate</name>
    </ligand>
</feature>
<evidence type="ECO:0000256" key="8">
    <source>
        <dbReference type="HAMAP-Rule" id="MF_00456"/>
    </source>
</evidence>
<accession>A0ABQ0NWM0</accession>
<name>A0ABQ0NWM0_9PROT</name>
<dbReference type="CDD" id="cd21157">
    <property type="entry name" value="PUA_G5K"/>
    <property type="match status" value="1"/>
</dbReference>
<dbReference type="RefSeq" id="WP_018979678.1">
    <property type="nucleotide sequence ID" value="NZ_BAQD01000001.1"/>
</dbReference>
<dbReference type="PANTHER" id="PTHR43654">
    <property type="entry name" value="GLUTAMATE 5-KINASE"/>
    <property type="match status" value="1"/>
</dbReference>
<dbReference type="Gene3D" id="3.40.1160.10">
    <property type="entry name" value="Acetylglutamate kinase-like"/>
    <property type="match status" value="2"/>
</dbReference>
<comment type="catalytic activity">
    <reaction evidence="8">
        <text>L-glutamate + ATP = L-glutamyl 5-phosphate + ADP</text>
        <dbReference type="Rhea" id="RHEA:14877"/>
        <dbReference type="ChEBI" id="CHEBI:29985"/>
        <dbReference type="ChEBI" id="CHEBI:30616"/>
        <dbReference type="ChEBI" id="CHEBI:58274"/>
        <dbReference type="ChEBI" id="CHEBI:456216"/>
        <dbReference type="EC" id="2.7.2.11"/>
    </reaction>
</comment>
<keyword evidence="6 8" id="KW-0418">Kinase</keyword>
<feature type="binding site" evidence="8">
    <location>
        <begin position="215"/>
        <end position="221"/>
    </location>
    <ligand>
        <name>ATP</name>
        <dbReference type="ChEBI" id="CHEBI:30616"/>
    </ligand>
</feature>
<keyword evidence="5 8" id="KW-0547">Nucleotide-binding</keyword>
<dbReference type="InterPro" id="IPR001048">
    <property type="entry name" value="Asp/Glu/Uridylate_kinase"/>
</dbReference>
<keyword evidence="4 8" id="KW-0808">Transferase</keyword>
<dbReference type="EMBL" id="BAQD01000001">
    <property type="protein sequence ID" value="GBQ04560.1"/>
    <property type="molecule type" value="Genomic_DNA"/>
</dbReference>
<dbReference type="HAMAP" id="MF_00456">
    <property type="entry name" value="ProB"/>
    <property type="match status" value="1"/>
</dbReference>
<gene>
    <name evidence="8" type="primary">proB</name>
    <name evidence="10" type="ORF">AA15669_0034</name>
</gene>
<dbReference type="CDD" id="cd04242">
    <property type="entry name" value="AAK_G5K_ProB"/>
    <property type="match status" value="1"/>
</dbReference>
<dbReference type="EC" id="2.7.2.11" evidence="8"/>
<dbReference type="InterPro" id="IPR015947">
    <property type="entry name" value="PUA-like_sf"/>
</dbReference>
<dbReference type="SUPFAM" id="SSF88697">
    <property type="entry name" value="PUA domain-like"/>
    <property type="match status" value="1"/>
</dbReference>
<dbReference type="InterPro" id="IPR001057">
    <property type="entry name" value="Glu/AcGlu_kinase"/>
</dbReference>
<feature type="binding site" evidence="8">
    <location>
        <position position="13"/>
    </location>
    <ligand>
        <name>ATP</name>
        <dbReference type="ChEBI" id="CHEBI:30616"/>
    </ligand>
</feature>
<reference evidence="10" key="1">
    <citation type="submission" date="2013-04" db="EMBL/GenBank/DDBJ databases">
        <title>The genome sequencing project of 58 acetic acid bacteria.</title>
        <authorList>
            <person name="Okamoto-Kainuma A."/>
            <person name="Ishikawa M."/>
            <person name="Umino S."/>
            <person name="Koizumi Y."/>
            <person name="Shiwa Y."/>
            <person name="Yoshikawa H."/>
            <person name="Matsutani M."/>
            <person name="Matsushita K."/>
        </authorList>
    </citation>
    <scope>NUCLEOTIDE SEQUENCE</scope>
    <source>
        <strain evidence="10">DSM 15669</strain>
    </source>
</reference>
<dbReference type="Gene3D" id="2.30.130.10">
    <property type="entry name" value="PUA domain"/>
    <property type="match status" value="1"/>
</dbReference>
<dbReference type="Proteomes" id="UP001062901">
    <property type="component" value="Unassembled WGS sequence"/>
</dbReference>
<keyword evidence="1 8" id="KW-0963">Cytoplasm</keyword>
<dbReference type="SMART" id="SM00359">
    <property type="entry name" value="PUA"/>
    <property type="match status" value="1"/>
</dbReference>
<comment type="pathway">
    <text evidence="8">Amino-acid biosynthesis; L-proline biosynthesis; L-glutamate 5-semialdehyde from L-glutamate: step 1/2.</text>
</comment>
<dbReference type="NCBIfam" id="TIGR01027">
    <property type="entry name" value="proB"/>
    <property type="match status" value="1"/>
</dbReference>
<dbReference type="InterPro" id="IPR005715">
    <property type="entry name" value="Glu_5kinase/COase_Synthase"/>
</dbReference>
<dbReference type="PROSITE" id="PS00902">
    <property type="entry name" value="GLUTAMATE_5_KINASE"/>
    <property type="match status" value="1"/>
</dbReference>
<dbReference type="SUPFAM" id="SSF53633">
    <property type="entry name" value="Carbamate kinase-like"/>
    <property type="match status" value="1"/>
</dbReference>
<dbReference type="InterPro" id="IPR041739">
    <property type="entry name" value="G5K_ProB"/>
</dbReference>
<dbReference type="Pfam" id="PF00696">
    <property type="entry name" value="AA_kinase"/>
    <property type="match status" value="1"/>
</dbReference>
<keyword evidence="3 8" id="KW-0641">Proline biosynthesis</keyword>
<evidence type="ECO:0000256" key="4">
    <source>
        <dbReference type="ARBA" id="ARBA00022679"/>
    </source>
</evidence>
<dbReference type="GO" id="GO:0016301">
    <property type="term" value="F:kinase activity"/>
    <property type="evidence" value="ECO:0007669"/>
    <property type="project" value="UniProtKB-KW"/>
</dbReference>
<feature type="binding site" evidence="8">
    <location>
        <position position="153"/>
    </location>
    <ligand>
        <name>substrate</name>
    </ligand>
</feature>
<evidence type="ECO:0000256" key="3">
    <source>
        <dbReference type="ARBA" id="ARBA00022650"/>
    </source>
</evidence>
<evidence type="ECO:0000259" key="9">
    <source>
        <dbReference type="SMART" id="SM00359"/>
    </source>
</evidence>
<evidence type="ECO:0000313" key="11">
    <source>
        <dbReference type="Proteomes" id="UP001062901"/>
    </source>
</evidence>
<evidence type="ECO:0000256" key="5">
    <source>
        <dbReference type="ARBA" id="ARBA00022741"/>
    </source>
</evidence>
<feature type="domain" description="PUA" evidence="9">
    <location>
        <begin position="280"/>
        <end position="361"/>
    </location>
</feature>
<organism evidence="10 11">
    <name type="scientific">Saccharibacter floricola DSM 15669</name>
    <dbReference type="NCBI Taxonomy" id="1123227"/>
    <lineage>
        <taxon>Bacteria</taxon>
        <taxon>Pseudomonadati</taxon>
        <taxon>Pseudomonadota</taxon>
        <taxon>Alphaproteobacteria</taxon>
        <taxon>Acetobacterales</taxon>
        <taxon>Acetobacteraceae</taxon>
        <taxon>Saccharibacter</taxon>
    </lineage>
</organism>
<dbReference type="PRINTS" id="PR00474">
    <property type="entry name" value="GLU5KINASE"/>
</dbReference>
<evidence type="ECO:0000256" key="6">
    <source>
        <dbReference type="ARBA" id="ARBA00022777"/>
    </source>
</evidence>
<comment type="similarity">
    <text evidence="8">Belongs to the glutamate 5-kinase family.</text>
</comment>
<dbReference type="PIRSF" id="PIRSF000729">
    <property type="entry name" value="GK"/>
    <property type="match status" value="1"/>
</dbReference>
<keyword evidence="2 8" id="KW-0028">Amino-acid biosynthesis</keyword>
<comment type="subcellular location">
    <subcellularLocation>
        <location evidence="8">Cytoplasm</location>
    </subcellularLocation>
</comment>
<dbReference type="InterPro" id="IPR036393">
    <property type="entry name" value="AceGlu_kinase-like_sf"/>
</dbReference>
<dbReference type="InterPro" id="IPR036974">
    <property type="entry name" value="PUA_sf"/>
</dbReference>
<dbReference type="Pfam" id="PF01472">
    <property type="entry name" value="PUA"/>
    <property type="match status" value="1"/>
</dbReference>
<dbReference type="InterPro" id="IPR011529">
    <property type="entry name" value="Glu_5kinase"/>
</dbReference>
<evidence type="ECO:0000313" key="10">
    <source>
        <dbReference type="EMBL" id="GBQ04560.1"/>
    </source>
</evidence>
<sequence length="376" mass="41049">MTLFAEKQRLVLKIGSALLVDPDTGVLRQDWLNSLCEDIHTFHQHDYEIIVVSSGAVALARHQTNYMHQRLKLGEKQALASIGQVGIANAWQQALAQRGLMAAQVLLTPDDTEDRKRHLNARRTIDTILSLGAVPVINENDTLSTEELRFGDNDRLAARIAQMLNAKTLILFSDIDGLYSADPRTNPEAKHISIVEHITDDIMAAGGDAPSAFSSGGMRTKLQAAQIATRADCDMIITKGERFHPLSALQNGALHTRFLAQPDCGSARKRWIASTLRPEGSVSLDKGAVDALQHGASVLSAGVTHIEGHFDDGAVVALTLSNGETIGYGVIDYNDEQSRAMLGHRSTESDDQDTQQRHSVMIHRNNLALETPMKSK</sequence>
<comment type="function">
    <text evidence="8">Catalyzes the transfer of a phosphate group to glutamate to form L-glutamate 5-phosphate.</text>
</comment>
<dbReference type="InterPro" id="IPR019797">
    <property type="entry name" value="Glutamate_5-kinase_CS"/>
</dbReference>
<comment type="caution">
    <text evidence="10">The sequence shown here is derived from an EMBL/GenBank/DDBJ whole genome shotgun (WGS) entry which is preliminary data.</text>
</comment>
<dbReference type="InterPro" id="IPR002478">
    <property type="entry name" value="PUA"/>
</dbReference>
<evidence type="ECO:0000256" key="7">
    <source>
        <dbReference type="ARBA" id="ARBA00022840"/>
    </source>
</evidence>
<protein>
    <recommendedName>
        <fullName evidence="8">Glutamate 5-kinase</fullName>
        <ecNumber evidence="8">2.7.2.11</ecNumber>
    </recommendedName>
    <alternativeName>
        <fullName evidence="8">Gamma-glutamyl kinase</fullName>
        <shortName evidence="8">GK</shortName>
    </alternativeName>
</protein>
<evidence type="ECO:0000256" key="2">
    <source>
        <dbReference type="ARBA" id="ARBA00022605"/>
    </source>
</evidence>
<evidence type="ECO:0000256" key="1">
    <source>
        <dbReference type="ARBA" id="ARBA00022490"/>
    </source>
</evidence>
<dbReference type="PANTHER" id="PTHR43654:SF1">
    <property type="entry name" value="ISOPENTENYL PHOSPHATE KINASE"/>
    <property type="match status" value="1"/>
</dbReference>
<keyword evidence="7 8" id="KW-0067">ATP-binding</keyword>
<feature type="binding site" evidence="8">
    <location>
        <begin position="173"/>
        <end position="174"/>
    </location>
    <ligand>
        <name>ATP</name>
        <dbReference type="ChEBI" id="CHEBI:30616"/>
    </ligand>
</feature>
<proteinExistence type="inferred from homology"/>
<feature type="binding site" evidence="8">
    <location>
        <position position="54"/>
    </location>
    <ligand>
        <name>substrate</name>
    </ligand>
</feature>
<dbReference type="PROSITE" id="PS50890">
    <property type="entry name" value="PUA"/>
    <property type="match status" value="1"/>
</dbReference>